<comment type="caution">
    <text evidence="1">The sequence shown here is derived from an EMBL/GenBank/DDBJ whole genome shotgun (WGS) entry which is preliminary data.</text>
</comment>
<reference evidence="1" key="1">
    <citation type="submission" date="2020-06" db="EMBL/GenBank/DDBJ databases">
        <authorList>
            <person name="Li T."/>
            <person name="Hu X."/>
            <person name="Zhang T."/>
            <person name="Song X."/>
            <person name="Zhang H."/>
            <person name="Dai N."/>
            <person name="Sheng W."/>
            <person name="Hou X."/>
            <person name="Wei L."/>
        </authorList>
    </citation>
    <scope>NUCLEOTIDE SEQUENCE</scope>
    <source>
        <strain evidence="1">G02</strain>
        <tissue evidence="1">Leaf</tissue>
    </source>
</reference>
<name>A0AAW2TYH3_SESRA</name>
<reference evidence="1" key="2">
    <citation type="journal article" date="2024" name="Plant">
        <title>Genomic evolution and insights into agronomic trait innovations of Sesamum species.</title>
        <authorList>
            <person name="Miao H."/>
            <person name="Wang L."/>
            <person name="Qu L."/>
            <person name="Liu H."/>
            <person name="Sun Y."/>
            <person name="Le M."/>
            <person name="Wang Q."/>
            <person name="Wei S."/>
            <person name="Zheng Y."/>
            <person name="Lin W."/>
            <person name="Duan Y."/>
            <person name="Cao H."/>
            <person name="Xiong S."/>
            <person name="Wang X."/>
            <person name="Wei L."/>
            <person name="Li C."/>
            <person name="Ma Q."/>
            <person name="Ju M."/>
            <person name="Zhao R."/>
            <person name="Li G."/>
            <person name="Mu C."/>
            <person name="Tian Q."/>
            <person name="Mei H."/>
            <person name="Zhang T."/>
            <person name="Gao T."/>
            <person name="Zhang H."/>
        </authorList>
    </citation>
    <scope>NUCLEOTIDE SEQUENCE</scope>
    <source>
        <strain evidence="1">G02</strain>
    </source>
</reference>
<organism evidence="1">
    <name type="scientific">Sesamum radiatum</name>
    <name type="common">Black benniseed</name>
    <dbReference type="NCBI Taxonomy" id="300843"/>
    <lineage>
        <taxon>Eukaryota</taxon>
        <taxon>Viridiplantae</taxon>
        <taxon>Streptophyta</taxon>
        <taxon>Embryophyta</taxon>
        <taxon>Tracheophyta</taxon>
        <taxon>Spermatophyta</taxon>
        <taxon>Magnoliopsida</taxon>
        <taxon>eudicotyledons</taxon>
        <taxon>Gunneridae</taxon>
        <taxon>Pentapetalae</taxon>
        <taxon>asterids</taxon>
        <taxon>lamiids</taxon>
        <taxon>Lamiales</taxon>
        <taxon>Pedaliaceae</taxon>
        <taxon>Sesamum</taxon>
    </lineage>
</organism>
<evidence type="ECO:0000313" key="1">
    <source>
        <dbReference type="EMBL" id="KAL0409553.1"/>
    </source>
</evidence>
<dbReference type="PANTHER" id="PTHR11439:SF511">
    <property type="match status" value="1"/>
</dbReference>
<dbReference type="AlphaFoldDB" id="A0AAW2TYH3"/>
<sequence>MLPATFTKAALHLVRYLKGCLDHDLFYSASNPLTLMAYCDADWASCSVSYRSFIGYCIFMGNVLISWKTKKQTTVARSTAEVEYRSLGTTICELQWIIYLLADLQVHVPTLISLYCVNQAAIHIIASPVFHEQTNHFEIDCHLVRDIFKAWCHFPKSTLRGRGGVG</sequence>
<dbReference type="CDD" id="cd09272">
    <property type="entry name" value="RNase_HI_RT_Ty1"/>
    <property type="match status" value="1"/>
</dbReference>
<accession>A0AAW2TYH3</accession>
<dbReference type="EMBL" id="JACGWJ010000007">
    <property type="protein sequence ID" value="KAL0409553.1"/>
    <property type="molecule type" value="Genomic_DNA"/>
</dbReference>
<dbReference type="PANTHER" id="PTHR11439">
    <property type="entry name" value="GAG-POL-RELATED RETROTRANSPOSON"/>
    <property type="match status" value="1"/>
</dbReference>
<gene>
    <name evidence="1" type="ORF">Sradi_1889700</name>
</gene>
<proteinExistence type="predicted"/>
<protein>
    <submittedName>
        <fullName evidence="1">Retrovirus-related Pol polyprotein from transposon RE2</fullName>
    </submittedName>
</protein>